<dbReference type="InterPro" id="IPR002403">
    <property type="entry name" value="Cyt_P450_E_grp-IV"/>
</dbReference>
<keyword evidence="5 6" id="KW-0349">Heme</keyword>
<dbReference type="InterPro" id="IPR036396">
    <property type="entry name" value="Cyt_P450_sf"/>
</dbReference>
<name>A0A1X2H4N2_SYNRA</name>
<reference evidence="8 9" key="1">
    <citation type="submission" date="2016-07" db="EMBL/GenBank/DDBJ databases">
        <title>Pervasive Adenine N6-methylation of Active Genes in Fungi.</title>
        <authorList>
            <consortium name="DOE Joint Genome Institute"/>
            <person name="Mondo S.J."/>
            <person name="Dannebaum R.O."/>
            <person name="Kuo R.C."/>
            <person name="Labutti K."/>
            <person name="Haridas S."/>
            <person name="Kuo A."/>
            <person name="Salamov A."/>
            <person name="Ahrendt S.R."/>
            <person name="Lipzen A."/>
            <person name="Sullivan W."/>
            <person name="Andreopoulos W.B."/>
            <person name="Clum A."/>
            <person name="Lindquist E."/>
            <person name="Daum C."/>
            <person name="Ramamoorthy G.K."/>
            <person name="Gryganskyi A."/>
            <person name="Culley D."/>
            <person name="Magnuson J.K."/>
            <person name="James T.Y."/>
            <person name="O'Malley M.A."/>
            <person name="Stajich J.E."/>
            <person name="Spatafora J.W."/>
            <person name="Visel A."/>
            <person name="Grigoriev I.V."/>
        </authorList>
    </citation>
    <scope>NUCLEOTIDE SEQUENCE [LARGE SCALE GENOMIC DNA]</scope>
    <source>
        <strain evidence="8 9">NRRL 2496</strain>
    </source>
</reference>
<dbReference type="GO" id="GO:0016705">
    <property type="term" value="F:oxidoreductase activity, acting on paired donors, with incorporation or reduction of molecular oxygen"/>
    <property type="evidence" value="ECO:0007669"/>
    <property type="project" value="InterPro"/>
</dbReference>
<gene>
    <name evidence="8" type="ORF">BCR43DRAFT_462323</name>
</gene>
<dbReference type="InterPro" id="IPR017972">
    <property type="entry name" value="Cyt_P450_CS"/>
</dbReference>
<dbReference type="AlphaFoldDB" id="A0A1X2H4N2"/>
<evidence type="ECO:0000256" key="1">
    <source>
        <dbReference type="ARBA" id="ARBA00001971"/>
    </source>
</evidence>
<dbReference type="STRING" id="13706.A0A1X2H4N2"/>
<keyword evidence="7" id="KW-1133">Transmembrane helix</keyword>
<keyword evidence="6" id="KW-0560">Oxidoreductase</keyword>
<dbReference type="InterPro" id="IPR001128">
    <property type="entry name" value="Cyt_P450"/>
</dbReference>
<dbReference type="GO" id="GO:0020037">
    <property type="term" value="F:heme binding"/>
    <property type="evidence" value="ECO:0007669"/>
    <property type="project" value="InterPro"/>
</dbReference>
<evidence type="ECO:0000256" key="6">
    <source>
        <dbReference type="RuleBase" id="RU000461"/>
    </source>
</evidence>
<feature type="transmembrane region" description="Helical" evidence="7">
    <location>
        <begin position="20"/>
        <end position="38"/>
    </location>
</feature>
<keyword evidence="7" id="KW-0472">Membrane</keyword>
<evidence type="ECO:0000256" key="4">
    <source>
        <dbReference type="ARBA" id="ARBA00023004"/>
    </source>
</evidence>
<feature type="binding site" description="axial binding residue" evidence="5">
    <location>
        <position position="471"/>
    </location>
    <ligand>
        <name>heme</name>
        <dbReference type="ChEBI" id="CHEBI:30413"/>
    </ligand>
    <ligandPart>
        <name>Fe</name>
        <dbReference type="ChEBI" id="CHEBI:18248"/>
    </ligandPart>
</feature>
<dbReference type="PRINTS" id="PR00465">
    <property type="entry name" value="EP450IV"/>
</dbReference>
<dbReference type="OMA" id="IKMIMAN"/>
<dbReference type="PROSITE" id="PS00086">
    <property type="entry name" value="CYTOCHROME_P450"/>
    <property type="match status" value="1"/>
</dbReference>
<keyword evidence="6" id="KW-0503">Monooxygenase</keyword>
<dbReference type="SUPFAM" id="SSF48264">
    <property type="entry name" value="Cytochrome P450"/>
    <property type="match status" value="1"/>
</dbReference>
<evidence type="ECO:0000313" key="8">
    <source>
        <dbReference type="EMBL" id="ORY93347.1"/>
    </source>
</evidence>
<comment type="caution">
    <text evidence="8">The sequence shown here is derived from an EMBL/GenBank/DDBJ whole genome shotgun (WGS) entry which is preliminary data.</text>
</comment>
<comment type="similarity">
    <text evidence="2 6">Belongs to the cytochrome P450 family.</text>
</comment>
<dbReference type="EMBL" id="MCGN01000009">
    <property type="protein sequence ID" value="ORY93347.1"/>
    <property type="molecule type" value="Genomic_DNA"/>
</dbReference>
<evidence type="ECO:0000256" key="7">
    <source>
        <dbReference type="SAM" id="Phobius"/>
    </source>
</evidence>
<dbReference type="GO" id="GO:0004497">
    <property type="term" value="F:monooxygenase activity"/>
    <property type="evidence" value="ECO:0007669"/>
    <property type="project" value="UniProtKB-KW"/>
</dbReference>
<accession>A0A1X2H4N2</accession>
<dbReference type="GO" id="GO:0005506">
    <property type="term" value="F:iron ion binding"/>
    <property type="evidence" value="ECO:0007669"/>
    <property type="project" value="InterPro"/>
</dbReference>
<evidence type="ECO:0000256" key="2">
    <source>
        <dbReference type="ARBA" id="ARBA00010617"/>
    </source>
</evidence>
<protein>
    <submittedName>
        <fullName evidence="8">Cytochrome P450</fullName>
    </submittedName>
</protein>
<sequence>MNALLQRQDKMRDFLNTREGVYGITAAVAVVLISAYSLRRTVYTSRRKDEIATVPYKLPLKGSTEEYRADPRAFVEKYAKMYGPVYRAYLFGEMMTIVSDSYVREIFLNDNFNFFQAVKDRFDMVKLCNCANDEGHGIADIVKRCLNPRLDMYTERVNEQLEEASKEILTEVDTKGSQELMHMYILVQHMVARASATVFVGPELAKNSELIDSFKNMVIQVGSQLRPNPWLEPFPRLNSLRMWYIGKTSPVVRKHRLQLRSAVKPSIDDRLARQKSQGNAFQRPDDLLQDIIERHPEAKTKSDIYDYVVDTLTALIFAALHTTSENSTVVLYRLLQHPELMEELVAEQDAVLLEHGLPKDSSARVMTRQMIKKFEKLDSVCRESFRLRNDYLGLPHTYEGKKDIVLSNGAIIKPGEKAIINLWGNHHSGNTPQSTSQDYFGFDPYRFVKQDKQATKISEDFLFFGLGKHACPGRFFAVQEAKVLISVLLRNYKLSPVDPPYFATDDTMKIPAGRIRIERR</sequence>
<dbReference type="Proteomes" id="UP000242180">
    <property type="component" value="Unassembled WGS sequence"/>
</dbReference>
<evidence type="ECO:0000313" key="9">
    <source>
        <dbReference type="Proteomes" id="UP000242180"/>
    </source>
</evidence>
<dbReference type="Pfam" id="PF00067">
    <property type="entry name" value="p450"/>
    <property type="match status" value="1"/>
</dbReference>
<dbReference type="OrthoDB" id="1844152at2759"/>
<evidence type="ECO:0000256" key="5">
    <source>
        <dbReference type="PIRSR" id="PIRSR602403-1"/>
    </source>
</evidence>
<keyword evidence="9" id="KW-1185">Reference proteome</keyword>
<dbReference type="InParanoid" id="A0A1X2H4N2"/>
<dbReference type="Gene3D" id="1.10.630.10">
    <property type="entry name" value="Cytochrome P450"/>
    <property type="match status" value="1"/>
</dbReference>
<dbReference type="CDD" id="cd11041">
    <property type="entry name" value="CYP503A1-like"/>
    <property type="match status" value="1"/>
</dbReference>
<organism evidence="8 9">
    <name type="scientific">Syncephalastrum racemosum</name>
    <name type="common">Filamentous fungus</name>
    <dbReference type="NCBI Taxonomy" id="13706"/>
    <lineage>
        <taxon>Eukaryota</taxon>
        <taxon>Fungi</taxon>
        <taxon>Fungi incertae sedis</taxon>
        <taxon>Mucoromycota</taxon>
        <taxon>Mucoromycotina</taxon>
        <taxon>Mucoromycetes</taxon>
        <taxon>Mucorales</taxon>
        <taxon>Syncephalastraceae</taxon>
        <taxon>Syncephalastrum</taxon>
    </lineage>
</organism>
<keyword evidence="3 5" id="KW-0479">Metal-binding</keyword>
<keyword evidence="7" id="KW-0812">Transmembrane</keyword>
<keyword evidence="4 5" id="KW-0408">Iron</keyword>
<evidence type="ECO:0000256" key="3">
    <source>
        <dbReference type="ARBA" id="ARBA00022723"/>
    </source>
</evidence>
<comment type="cofactor">
    <cofactor evidence="1 5">
        <name>heme</name>
        <dbReference type="ChEBI" id="CHEBI:30413"/>
    </cofactor>
</comment>
<proteinExistence type="inferred from homology"/>
<feature type="non-terminal residue" evidence="8">
    <location>
        <position position="1"/>
    </location>
</feature>
<dbReference type="PANTHER" id="PTHR46206">
    <property type="entry name" value="CYTOCHROME P450"/>
    <property type="match status" value="1"/>
</dbReference>